<dbReference type="AlphaFoldDB" id="A0A8E2JCN3"/>
<evidence type="ECO:0000256" key="3">
    <source>
        <dbReference type="ARBA" id="ARBA00023125"/>
    </source>
</evidence>
<feature type="region of interest" description="Disordered" evidence="6">
    <location>
        <begin position="60"/>
        <end position="125"/>
    </location>
</feature>
<dbReference type="PANTHER" id="PTHR31668:SF26">
    <property type="entry name" value="GLUCOSE TRANSPORT TRANSCRIPTION REGULATOR RGT1-RELATED"/>
    <property type="match status" value="1"/>
</dbReference>
<accession>A0A8E2JCN3</accession>
<keyword evidence="3" id="KW-0238">DNA-binding</keyword>
<keyword evidence="4" id="KW-0804">Transcription</keyword>
<proteinExistence type="predicted"/>
<dbReference type="CDD" id="cd12148">
    <property type="entry name" value="fungal_TF_MHR"/>
    <property type="match status" value="1"/>
</dbReference>
<evidence type="ECO:0000256" key="1">
    <source>
        <dbReference type="ARBA" id="ARBA00022723"/>
    </source>
</evidence>
<dbReference type="SUPFAM" id="SSF57701">
    <property type="entry name" value="Zn2/Cys6 DNA-binding domain"/>
    <property type="match status" value="1"/>
</dbReference>
<feature type="region of interest" description="Disordered" evidence="6">
    <location>
        <begin position="685"/>
        <end position="705"/>
    </location>
</feature>
<dbReference type="Pfam" id="PF04082">
    <property type="entry name" value="Fungal_trans"/>
    <property type="match status" value="1"/>
</dbReference>
<feature type="compositionally biased region" description="Basic and acidic residues" evidence="6">
    <location>
        <begin position="99"/>
        <end position="110"/>
    </location>
</feature>
<evidence type="ECO:0000313" key="9">
    <source>
        <dbReference type="Proteomes" id="UP000250266"/>
    </source>
</evidence>
<dbReference type="PROSITE" id="PS00463">
    <property type="entry name" value="ZN2_CY6_FUNGAL_1"/>
    <property type="match status" value="1"/>
</dbReference>
<dbReference type="CDD" id="cd00067">
    <property type="entry name" value="GAL4"/>
    <property type="match status" value="1"/>
</dbReference>
<evidence type="ECO:0000256" key="5">
    <source>
        <dbReference type="ARBA" id="ARBA00023242"/>
    </source>
</evidence>
<dbReference type="Gene3D" id="4.10.240.10">
    <property type="entry name" value="Zn(2)-C6 fungal-type DNA-binding domain"/>
    <property type="match status" value="1"/>
</dbReference>
<sequence>MASGGSYPDPNEAQMGNNSAGLYVNQNGGMSPPQPQQHVPTDPELQLQENLSQHLSRNVGMMSSAPPQEHSMNAPHHQLQPPNRPTHSPQQMAQSVMSLEDHPSYSDHLDASSQRKRSKVSRACDECRRKKIRCDATSENGPEACSSCKRTGARCQFSRQPMKRGPSKGYIKELADRLNTLESQIANPHQPAQSGYDMPYVGMGDQGISGLPDIQTPTQYTRKRTHSISEGLHDPYGPAHRPNMGWSGDSSHRALVSDQYSPNGAVQSSYRRMSNSFGDALAGSLLQGSNEPVIKAYYTLIHPTLPILPQDSASLNRLTSCPPGLRDAFFVTLECAVRSVSSSLPQADVGFSQLVRRAVDLVEKAQHTLGDADNVRQFYNHLVYSQCLAFLTFASDKSGPGALNSCAEILGRVTGRISDLGINDVKIINSIREQDPEAVDVARRLFWAVFILDRFHASSVSKDLLMPLTCGSVSREDQQAMGDVGFHLARASDIVGQIAYVVRLSSIPNLDPDSPYAFAAMTSTSPSSVYLNGQLTRYKESLEVTNLSPQSPPYLAYQYLRVIVARLSPATSPSDILIRAKELLNSLIHGPITPLNHVFATLVATSLTELSDRSETHVESQNAIAEMDEAIANGHIVYRTMEGPGWDNAIRDLLHQKKAPSTEQQGSGPQPNMAGLQHLAAAAVGEREGTDTGRPTSSGGNGDVKHDVTTAIALASEAAAAQATAAAAQKQLQSSATYAYDPSALVRDGFMNALS</sequence>
<dbReference type="GO" id="GO:0008270">
    <property type="term" value="F:zinc ion binding"/>
    <property type="evidence" value="ECO:0007669"/>
    <property type="project" value="InterPro"/>
</dbReference>
<dbReference type="OrthoDB" id="5426978at2759"/>
<feature type="region of interest" description="Disordered" evidence="6">
    <location>
        <begin position="1"/>
        <end position="43"/>
    </location>
</feature>
<dbReference type="GO" id="GO:0006351">
    <property type="term" value="P:DNA-templated transcription"/>
    <property type="evidence" value="ECO:0007669"/>
    <property type="project" value="InterPro"/>
</dbReference>
<reference evidence="8 9" key="1">
    <citation type="journal article" date="2016" name="Nat. Commun.">
        <title>Ectomycorrhizal ecology is imprinted in the genome of the dominant symbiotic fungus Cenococcum geophilum.</title>
        <authorList>
            <consortium name="DOE Joint Genome Institute"/>
            <person name="Peter M."/>
            <person name="Kohler A."/>
            <person name="Ohm R.A."/>
            <person name="Kuo A."/>
            <person name="Krutzmann J."/>
            <person name="Morin E."/>
            <person name="Arend M."/>
            <person name="Barry K.W."/>
            <person name="Binder M."/>
            <person name="Choi C."/>
            <person name="Clum A."/>
            <person name="Copeland A."/>
            <person name="Grisel N."/>
            <person name="Haridas S."/>
            <person name="Kipfer T."/>
            <person name="LaButti K."/>
            <person name="Lindquist E."/>
            <person name="Lipzen A."/>
            <person name="Maire R."/>
            <person name="Meier B."/>
            <person name="Mihaltcheva S."/>
            <person name="Molinier V."/>
            <person name="Murat C."/>
            <person name="Poggeler S."/>
            <person name="Quandt C.A."/>
            <person name="Sperisen C."/>
            <person name="Tritt A."/>
            <person name="Tisserant E."/>
            <person name="Crous P.W."/>
            <person name="Henrissat B."/>
            <person name="Nehls U."/>
            <person name="Egli S."/>
            <person name="Spatafora J.W."/>
            <person name="Grigoriev I.V."/>
            <person name="Martin F.M."/>
        </authorList>
    </citation>
    <scope>NUCLEOTIDE SEQUENCE [LARGE SCALE GENOMIC DNA]</scope>
    <source>
        <strain evidence="8 9">CBS 459.81</strain>
    </source>
</reference>
<gene>
    <name evidence="8" type="ORF">K432DRAFT_333675</name>
</gene>
<dbReference type="SMART" id="SM00066">
    <property type="entry name" value="GAL4"/>
    <property type="match status" value="1"/>
</dbReference>
<keyword evidence="2" id="KW-0805">Transcription regulation</keyword>
<dbReference type="InterPro" id="IPR036864">
    <property type="entry name" value="Zn2-C6_fun-type_DNA-bd_sf"/>
</dbReference>
<dbReference type="InterPro" id="IPR007219">
    <property type="entry name" value="XnlR_reg_dom"/>
</dbReference>
<evidence type="ECO:0000256" key="2">
    <source>
        <dbReference type="ARBA" id="ARBA00023015"/>
    </source>
</evidence>
<name>A0A8E2JCN3_9PEZI</name>
<evidence type="ECO:0000256" key="4">
    <source>
        <dbReference type="ARBA" id="ARBA00023163"/>
    </source>
</evidence>
<dbReference type="PROSITE" id="PS50048">
    <property type="entry name" value="ZN2_CY6_FUNGAL_2"/>
    <property type="match status" value="1"/>
</dbReference>
<protein>
    <recommendedName>
        <fullName evidence="7">Zn(2)-C6 fungal-type domain-containing protein</fullName>
    </recommendedName>
</protein>
<dbReference type="InterPro" id="IPR050797">
    <property type="entry name" value="Carb_Metab_Trans_Reg"/>
</dbReference>
<keyword evidence="1" id="KW-0479">Metal-binding</keyword>
<dbReference type="Pfam" id="PF00172">
    <property type="entry name" value="Zn_clus"/>
    <property type="match status" value="1"/>
</dbReference>
<feature type="compositionally biased region" description="Polar residues" evidence="6">
    <location>
        <begin position="14"/>
        <end position="29"/>
    </location>
</feature>
<feature type="domain" description="Zn(2)-C6 fungal-type" evidence="7">
    <location>
        <begin position="123"/>
        <end position="157"/>
    </location>
</feature>
<dbReference type="GO" id="GO:0000981">
    <property type="term" value="F:DNA-binding transcription factor activity, RNA polymerase II-specific"/>
    <property type="evidence" value="ECO:0007669"/>
    <property type="project" value="InterPro"/>
</dbReference>
<dbReference type="GO" id="GO:0003677">
    <property type="term" value="F:DNA binding"/>
    <property type="evidence" value="ECO:0007669"/>
    <property type="project" value="UniProtKB-KW"/>
</dbReference>
<evidence type="ECO:0000256" key="6">
    <source>
        <dbReference type="SAM" id="MobiDB-lite"/>
    </source>
</evidence>
<feature type="compositionally biased region" description="Polar residues" evidence="6">
    <location>
        <begin position="85"/>
        <end position="97"/>
    </location>
</feature>
<organism evidence="8 9">
    <name type="scientific">Lepidopterella palustris CBS 459.81</name>
    <dbReference type="NCBI Taxonomy" id="1314670"/>
    <lineage>
        <taxon>Eukaryota</taxon>
        <taxon>Fungi</taxon>
        <taxon>Dikarya</taxon>
        <taxon>Ascomycota</taxon>
        <taxon>Pezizomycotina</taxon>
        <taxon>Dothideomycetes</taxon>
        <taxon>Pleosporomycetidae</taxon>
        <taxon>Mytilinidiales</taxon>
        <taxon>Argynnaceae</taxon>
        <taxon>Lepidopterella</taxon>
    </lineage>
</organism>
<dbReference type="EMBL" id="KV745118">
    <property type="protein sequence ID" value="OCK77553.1"/>
    <property type="molecule type" value="Genomic_DNA"/>
</dbReference>
<evidence type="ECO:0000259" key="7">
    <source>
        <dbReference type="PROSITE" id="PS50048"/>
    </source>
</evidence>
<evidence type="ECO:0000313" key="8">
    <source>
        <dbReference type="EMBL" id="OCK77553.1"/>
    </source>
</evidence>
<dbReference type="InterPro" id="IPR001138">
    <property type="entry name" value="Zn2Cys6_DnaBD"/>
</dbReference>
<dbReference type="Proteomes" id="UP000250266">
    <property type="component" value="Unassembled WGS sequence"/>
</dbReference>
<dbReference type="PANTHER" id="PTHR31668">
    <property type="entry name" value="GLUCOSE TRANSPORT TRANSCRIPTION REGULATOR RGT1-RELATED-RELATED"/>
    <property type="match status" value="1"/>
</dbReference>
<keyword evidence="5" id="KW-0539">Nucleus</keyword>
<keyword evidence="9" id="KW-1185">Reference proteome</keyword>